<proteinExistence type="predicted"/>
<gene>
    <name evidence="1" type="ORF">QJS10_CPB18g01068</name>
</gene>
<protein>
    <submittedName>
        <fullName evidence="1">Uncharacterized protein</fullName>
    </submittedName>
</protein>
<dbReference type="EMBL" id="JAUJYO010000018">
    <property type="protein sequence ID" value="KAK1290366.1"/>
    <property type="molecule type" value="Genomic_DNA"/>
</dbReference>
<name>A0AAV9CN69_ACOCL</name>
<reference evidence="1" key="2">
    <citation type="submission" date="2023-06" db="EMBL/GenBank/DDBJ databases">
        <authorList>
            <person name="Ma L."/>
            <person name="Liu K.-W."/>
            <person name="Li Z."/>
            <person name="Hsiao Y.-Y."/>
            <person name="Qi Y."/>
            <person name="Fu T."/>
            <person name="Tang G."/>
            <person name="Zhang D."/>
            <person name="Sun W.-H."/>
            <person name="Liu D.-K."/>
            <person name="Li Y."/>
            <person name="Chen G.-Z."/>
            <person name="Liu X.-D."/>
            <person name="Liao X.-Y."/>
            <person name="Jiang Y.-T."/>
            <person name="Yu X."/>
            <person name="Hao Y."/>
            <person name="Huang J."/>
            <person name="Zhao X.-W."/>
            <person name="Ke S."/>
            <person name="Chen Y.-Y."/>
            <person name="Wu W.-L."/>
            <person name="Hsu J.-L."/>
            <person name="Lin Y.-F."/>
            <person name="Huang M.-D."/>
            <person name="Li C.-Y."/>
            <person name="Huang L."/>
            <person name="Wang Z.-W."/>
            <person name="Zhao X."/>
            <person name="Zhong W.-Y."/>
            <person name="Peng D.-H."/>
            <person name="Ahmad S."/>
            <person name="Lan S."/>
            <person name="Zhang J.-S."/>
            <person name="Tsai W.-C."/>
            <person name="Van De Peer Y."/>
            <person name="Liu Z.-J."/>
        </authorList>
    </citation>
    <scope>NUCLEOTIDE SEQUENCE</scope>
    <source>
        <strain evidence="1">CP</strain>
        <tissue evidence="1">Leaves</tissue>
    </source>
</reference>
<evidence type="ECO:0000313" key="1">
    <source>
        <dbReference type="EMBL" id="KAK1290366.1"/>
    </source>
</evidence>
<reference evidence="1" key="1">
    <citation type="journal article" date="2023" name="Nat. Commun.">
        <title>Diploid and tetraploid genomes of Acorus and the evolution of monocots.</title>
        <authorList>
            <person name="Ma L."/>
            <person name="Liu K.W."/>
            <person name="Li Z."/>
            <person name="Hsiao Y.Y."/>
            <person name="Qi Y."/>
            <person name="Fu T."/>
            <person name="Tang G.D."/>
            <person name="Zhang D."/>
            <person name="Sun W.H."/>
            <person name="Liu D.K."/>
            <person name="Li Y."/>
            <person name="Chen G.Z."/>
            <person name="Liu X.D."/>
            <person name="Liao X.Y."/>
            <person name="Jiang Y.T."/>
            <person name="Yu X."/>
            <person name="Hao Y."/>
            <person name="Huang J."/>
            <person name="Zhao X.W."/>
            <person name="Ke S."/>
            <person name="Chen Y.Y."/>
            <person name="Wu W.L."/>
            <person name="Hsu J.L."/>
            <person name="Lin Y.F."/>
            <person name="Huang M.D."/>
            <person name="Li C.Y."/>
            <person name="Huang L."/>
            <person name="Wang Z.W."/>
            <person name="Zhao X."/>
            <person name="Zhong W.Y."/>
            <person name="Peng D.H."/>
            <person name="Ahmad S."/>
            <person name="Lan S."/>
            <person name="Zhang J.S."/>
            <person name="Tsai W.C."/>
            <person name="Van de Peer Y."/>
            <person name="Liu Z.J."/>
        </authorList>
    </citation>
    <scope>NUCLEOTIDE SEQUENCE</scope>
    <source>
        <strain evidence="1">CP</strain>
    </source>
</reference>
<comment type="caution">
    <text evidence="1">The sequence shown here is derived from an EMBL/GenBank/DDBJ whole genome shotgun (WGS) entry which is preliminary data.</text>
</comment>
<dbReference type="Proteomes" id="UP001180020">
    <property type="component" value="Unassembled WGS sequence"/>
</dbReference>
<sequence>MERINLKRIMFKRTSLKRLIWDVISLILDCGRTLFVSEARSAGFGPAKRDGSIRENVDHIFTY</sequence>
<keyword evidence="2" id="KW-1185">Reference proteome</keyword>
<dbReference type="AlphaFoldDB" id="A0AAV9CN69"/>
<evidence type="ECO:0000313" key="2">
    <source>
        <dbReference type="Proteomes" id="UP001180020"/>
    </source>
</evidence>
<organism evidence="1 2">
    <name type="scientific">Acorus calamus</name>
    <name type="common">Sweet flag</name>
    <dbReference type="NCBI Taxonomy" id="4465"/>
    <lineage>
        <taxon>Eukaryota</taxon>
        <taxon>Viridiplantae</taxon>
        <taxon>Streptophyta</taxon>
        <taxon>Embryophyta</taxon>
        <taxon>Tracheophyta</taxon>
        <taxon>Spermatophyta</taxon>
        <taxon>Magnoliopsida</taxon>
        <taxon>Liliopsida</taxon>
        <taxon>Acoraceae</taxon>
        <taxon>Acorus</taxon>
    </lineage>
</organism>
<accession>A0AAV9CN69</accession>